<dbReference type="Proteomes" id="UP000621210">
    <property type="component" value="Unassembled WGS sequence"/>
</dbReference>
<dbReference type="SUPFAM" id="SSF56112">
    <property type="entry name" value="Protein kinase-like (PK-like)"/>
    <property type="match status" value="1"/>
</dbReference>
<dbReference type="PROSITE" id="PS00108">
    <property type="entry name" value="PROTEIN_KINASE_ST"/>
    <property type="match status" value="1"/>
</dbReference>
<dbReference type="GO" id="GO:0004674">
    <property type="term" value="F:protein serine/threonine kinase activity"/>
    <property type="evidence" value="ECO:0007669"/>
    <property type="project" value="UniProtKB-KW"/>
</dbReference>
<evidence type="ECO:0000259" key="10">
    <source>
        <dbReference type="PROSITE" id="PS50011"/>
    </source>
</evidence>
<dbReference type="SMART" id="SM00220">
    <property type="entry name" value="S_TKc"/>
    <property type="match status" value="1"/>
</dbReference>
<evidence type="ECO:0000256" key="9">
    <source>
        <dbReference type="SAM" id="Phobius"/>
    </source>
</evidence>
<dbReference type="EMBL" id="JACVQF010000220">
    <property type="protein sequence ID" value="MBD0423082.1"/>
    <property type="molecule type" value="Genomic_DNA"/>
</dbReference>
<evidence type="ECO:0000256" key="7">
    <source>
        <dbReference type="PROSITE-ProRule" id="PRU10141"/>
    </source>
</evidence>
<dbReference type="Gene3D" id="1.10.510.10">
    <property type="entry name" value="Transferase(Phosphotransferase) domain 1"/>
    <property type="match status" value="1"/>
</dbReference>
<dbReference type="EC" id="2.7.11.1" evidence="1"/>
<dbReference type="PROSITE" id="PS50011">
    <property type="entry name" value="PROTEIN_KINASE_DOM"/>
    <property type="match status" value="1"/>
</dbReference>
<feature type="region of interest" description="Disordered" evidence="8">
    <location>
        <begin position="281"/>
        <end position="418"/>
    </location>
</feature>
<organism evidence="11 12">
    <name type="scientific">Streptomyces griseicoloratus</name>
    <dbReference type="NCBI Taxonomy" id="2752516"/>
    <lineage>
        <taxon>Bacteria</taxon>
        <taxon>Bacillati</taxon>
        <taxon>Actinomycetota</taxon>
        <taxon>Actinomycetes</taxon>
        <taxon>Kitasatosporales</taxon>
        <taxon>Streptomycetaceae</taxon>
        <taxon>Streptomyces</taxon>
    </lineage>
</organism>
<keyword evidence="6 7" id="KW-0067">ATP-binding</keyword>
<feature type="domain" description="Protein kinase" evidence="10">
    <location>
        <begin position="19"/>
        <end position="299"/>
    </location>
</feature>
<dbReference type="Gene3D" id="3.30.200.20">
    <property type="entry name" value="Phosphorylase Kinase, domain 1"/>
    <property type="match status" value="1"/>
</dbReference>
<evidence type="ECO:0000256" key="4">
    <source>
        <dbReference type="ARBA" id="ARBA00022741"/>
    </source>
</evidence>
<keyword evidence="9" id="KW-1133">Transmembrane helix</keyword>
<feature type="region of interest" description="Disordered" evidence="8">
    <location>
        <begin position="454"/>
        <end position="490"/>
    </location>
</feature>
<keyword evidence="3" id="KW-0808">Transferase</keyword>
<feature type="compositionally biased region" description="Low complexity" evidence="8">
    <location>
        <begin position="290"/>
        <end position="305"/>
    </location>
</feature>
<dbReference type="AlphaFoldDB" id="A0A926QUG7"/>
<keyword evidence="5 11" id="KW-0418">Kinase</keyword>
<reference evidence="11" key="1">
    <citation type="submission" date="2020-09" db="EMBL/GenBank/DDBJ databases">
        <title>Streptomyces grisecoloratus sp. nov., isolated from cotton soil.</title>
        <authorList>
            <person name="Xing L."/>
        </authorList>
    </citation>
    <scope>NUCLEOTIDE SEQUENCE</scope>
    <source>
        <strain evidence="11">TRM S81-3</strain>
    </source>
</reference>
<keyword evidence="2" id="KW-0723">Serine/threonine-protein kinase</keyword>
<feature type="compositionally biased region" description="Low complexity" evidence="8">
    <location>
        <begin position="461"/>
        <end position="489"/>
    </location>
</feature>
<evidence type="ECO:0000256" key="1">
    <source>
        <dbReference type="ARBA" id="ARBA00012513"/>
    </source>
</evidence>
<keyword evidence="12" id="KW-1185">Reference proteome</keyword>
<dbReference type="Pfam" id="PF00069">
    <property type="entry name" value="Pkinase"/>
    <property type="match status" value="1"/>
</dbReference>
<dbReference type="InterPro" id="IPR017441">
    <property type="entry name" value="Protein_kinase_ATP_BS"/>
</dbReference>
<keyword evidence="4 7" id="KW-0547">Nucleotide-binding</keyword>
<gene>
    <name evidence="11" type="ORF">H0H10_28660</name>
</gene>
<feature type="transmembrane region" description="Helical" evidence="9">
    <location>
        <begin position="424"/>
        <end position="445"/>
    </location>
</feature>
<dbReference type="InterPro" id="IPR008271">
    <property type="entry name" value="Ser/Thr_kinase_AS"/>
</dbReference>
<protein>
    <recommendedName>
        <fullName evidence="1">non-specific serine/threonine protein kinase</fullName>
        <ecNumber evidence="1">2.7.11.1</ecNumber>
    </recommendedName>
</protein>
<dbReference type="RefSeq" id="WP_188184024.1">
    <property type="nucleotide sequence ID" value="NZ_JACVQF010000220.1"/>
</dbReference>
<feature type="region of interest" description="Disordered" evidence="8">
    <location>
        <begin position="612"/>
        <end position="639"/>
    </location>
</feature>
<evidence type="ECO:0000313" key="12">
    <source>
        <dbReference type="Proteomes" id="UP000621210"/>
    </source>
</evidence>
<evidence type="ECO:0000256" key="8">
    <source>
        <dbReference type="SAM" id="MobiDB-lite"/>
    </source>
</evidence>
<feature type="compositionally biased region" description="Pro residues" evidence="8">
    <location>
        <begin position="335"/>
        <end position="347"/>
    </location>
</feature>
<dbReference type="PANTHER" id="PTHR43289">
    <property type="entry name" value="MITOGEN-ACTIVATED PROTEIN KINASE KINASE KINASE 20-RELATED"/>
    <property type="match status" value="1"/>
</dbReference>
<name>A0A926QUG7_9ACTN</name>
<proteinExistence type="predicted"/>
<dbReference type="PANTHER" id="PTHR43289:SF6">
    <property type="entry name" value="SERINE_THREONINE-PROTEIN KINASE NEKL-3"/>
    <property type="match status" value="1"/>
</dbReference>
<accession>A0A926QUG7</accession>
<evidence type="ECO:0000256" key="5">
    <source>
        <dbReference type="ARBA" id="ARBA00022777"/>
    </source>
</evidence>
<sequence length="639" mass="67316">MSNGGDGRGAQGRLIGGRYRLIERIGSGGMGTVWRALDERVEREVAVKEPRLPGGPGDESHRRAAHRLYREARAAARVDHPAAVSIHDVVVEGAGPDATTGPDGSPASPGPDGLPWIVMELVRGESLHDRLRRGPLPPAEAARIGRAVLGALRAAHAVGIVHRDVKPANVLLGPHDRVVLTDFGIAHVQGEESLTVSGEFVGSLEFVAPERMSGRGAGPASDLWSLGVLLYAAVEGWSPFRRTTLESTLAAVLSAEPPEPVNAGPLGPLIVRLLAKEPGRRPSAEEAAKGLEAAAEEWPAPEAAPVQAQRPDGMRDSTDDTGTVRLTPEDTRPEAPGPLEAPNPDTGPPDTAASADGAALPYAEVRPAADRASQERSPAVDGRPAPALRPDAPPDEPRRALDAPGQARTTSVPASPRRRALRPAALAVLGAALLVGVVSSAAFLLDAGRDGGTTTGGAGGTTPAATSSPDPSSSSSPSSSRPAPAADAWAARREEDMDAVLFLPGGYDEFARQGDAGDQPRIVVYEDPDGVLEVRLTQWDRAPRSPMAQAREAHQGWDSYLGDARTQYTRTSVQGHEAVLADTTYGQDGSPTRVMELMILTDDSRMYELRVDMPKGTPDEKRGTEVFKGARDRLRIEND</sequence>
<evidence type="ECO:0000256" key="6">
    <source>
        <dbReference type="ARBA" id="ARBA00022840"/>
    </source>
</evidence>
<dbReference type="CDD" id="cd14014">
    <property type="entry name" value="STKc_PknB_like"/>
    <property type="match status" value="1"/>
</dbReference>
<comment type="caution">
    <text evidence="11">The sequence shown here is derived from an EMBL/GenBank/DDBJ whole genome shotgun (WGS) entry which is preliminary data.</text>
</comment>
<dbReference type="PROSITE" id="PS00107">
    <property type="entry name" value="PROTEIN_KINASE_ATP"/>
    <property type="match status" value="1"/>
</dbReference>
<reference evidence="11" key="2">
    <citation type="submission" date="2020-09" db="EMBL/GenBank/DDBJ databases">
        <authorList>
            <person name="Luo X."/>
        </authorList>
    </citation>
    <scope>NUCLEOTIDE SEQUENCE</scope>
    <source>
        <strain evidence="11">TRM S81-3</strain>
    </source>
</reference>
<evidence type="ECO:0000256" key="3">
    <source>
        <dbReference type="ARBA" id="ARBA00022679"/>
    </source>
</evidence>
<evidence type="ECO:0000313" key="11">
    <source>
        <dbReference type="EMBL" id="MBD0423082.1"/>
    </source>
</evidence>
<dbReference type="InterPro" id="IPR000719">
    <property type="entry name" value="Prot_kinase_dom"/>
</dbReference>
<keyword evidence="9" id="KW-0472">Membrane</keyword>
<dbReference type="InterPro" id="IPR011009">
    <property type="entry name" value="Kinase-like_dom_sf"/>
</dbReference>
<keyword evidence="9" id="KW-0812">Transmembrane</keyword>
<evidence type="ECO:0000256" key="2">
    <source>
        <dbReference type="ARBA" id="ARBA00022527"/>
    </source>
</evidence>
<dbReference type="GO" id="GO:0005524">
    <property type="term" value="F:ATP binding"/>
    <property type="evidence" value="ECO:0007669"/>
    <property type="project" value="UniProtKB-UniRule"/>
</dbReference>
<feature type="binding site" evidence="7">
    <location>
        <position position="48"/>
    </location>
    <ligand>
        <name>ATP</name>
        <dbReference type="ChEBI" id="CHEBI:30616"/>
    </ligand>
</feature>